<dbReference type="AlphaFoldDB" id="A0A077MFM9"/>
<evidence type="ECO:0000313" key="2">
    <source>
        <dbReference type="Proteomes" id="UP000035720"/>
    </source>
</evidence>
<dbReference type="STRING" id="1193518.BN13_550011"/>
<dbReference type="Proteomes" id="UP000035720">
    <property type="component" value="Unassembled WGS sequence"/>
</dbReference>
<comment type="caution">
    <text evidence="1">The sequence shown here is derived from an EMBL/GenBank/DDBJ whole genome shotgun (WGS) entry which is preliminary data.</text>
</comment>
<organism evidence="1 2">
    <name type="scientific">Nostocoides jenkinsii Ben 74</name>
    <dbReference type="NCBI Taxonomy" id="1193518"/>
    <lineage>
        <taxon>Bacteria</taxon>
        <taxon>Bacillati</taxon>
        <taxon>Actinomycetota</taxon>
        <taxon>Actinomycetes</taxon>
        <taxon>Micrococcales</taxon>
        <taxon>Intrasporangiaceae</taxon>
        <taxon>Nostocoides</taxon>
    </lineage>
</organism>
<evidence type="ECO:0000313" key="1">
    <source>
        <dbReference type="EMBL" id="CCI54023.1"/>
    </source>
</evidence>
<proteinExistence type="predicted"/>
<sequence length="233" mass="24853">MSTGGKEYPVSVSAPRMAVAVSTDGRDARVGVGYDGLVQWIDVASGKRVGHIPRGYYDTIADAVDTACPDLAPATMSVGFRRVFGCTVQVKRSPYLAPTTGGAVSERRTVGWNTENNVYVSVRFSPRYAAYWRPKGTSNSASYTSSISLNQLSLLVAGTSYRPLEIYRESSTGPNGSDWHIAVFDVPAGQAAMSFTGEVVARDVLADRAGLDPPARGRATVPVALTITFPPVR</sequence>
<reference evidence="1 2" key="1">
    <citation type="journal article" date="2013" name="ISME J.">
        <title>A metabolic model for members of the genus Tetrasphaera involved in enhanced biological phosphorus removal.</title>
        <authorList>
            <person name="Kristiansen R."/>
            <person name="Nguyen H.T.T."/>
            <person name="Saunders A.M."/>
            <person name="Nielsen J.L."/>
            <person name="Wimmer R."/>
            <person name="Le V.Q."/>
            <person name="McIlroy S.J."/>
            <person name="Petrovski S."/>
            <person name="Seviour R.J."/>
            <person name="Calteau A."/>
            <person name="Nielsen K.L."/>
            <person name="Nielsen P.H."/>
        </authorList>
    </citation>
    <scope>NUCLEOTIDE SEQUENCE [LARGE SCALE GENOMIC DNA]</scope>
    <source>
        <strain evidence="1 2">Ben 74</strain>
    </source>
</reference>
<gene>
    <name evidence="1" type="ORF">BN13_550011</name>
</gene>
<accession>A0A077MFM9</accession>
<keyword evidence="2" id="KW-1185">Reference proteome</keyword>
<dbReference type="EMBL" id="CAJC01000167">
    <property type="protein sequence ID" value="CCI54023.1"/>
    <property type="molecule type" value="Genomic_DNA"/>
</dbReference>
<name>A0A077MFM9_9MICO</name>
<protein>
    <submittedName>
        <fullName evidence="1">Uncharacterized protein</fullName>
    </submittedName>
</protein>